<keyword evidence="2" id="KW-1185">Reference proteome</keyword>
<evidence type="ECO:0000313" key="2">
    <source>
        <dbReference type="Proteomes" id="UP000324595"/>
    </source>
</evidence>
<dbReference type="OrthoDB" id="1524669at2"/>
<comment type="caution">
    <text evidence="1">The sequence shown here is derived from an EMBL/GenBank/DDBJ whole genome shotgun (WGS) entry which is preliminary data.</text>
</comment>
<sequence length="177" mass="19930">MIKGHHKYKKAIRIGLLLVSFLLISTTAKAQFLDLNLQIDSKIATTIYRPLRFESLPTDNKQYNIELGGLSMGILSIRALEQQAILVGVNLPSQLENTNPSVNKNMPTKLAVRYGYNISDALHSSPLSRKQESIQIKKDSNSTPWNTVYLFIYGSLTTSNIPEGRYQNDLTIEITYL</sequence>
<evidence type="ECO:0000313" key="1">
    <source>
        <dbReference type="EMBL" id="TYP95665.1"/>
    </source>
</evidence>
<proteinExistence type="predicted"/>
<dbReference type="EMBL" id="VNHY01000001">
    <property type="protein sequence ID" value="TYP95665.1"/>
    <property type="molecule type" value="Genomic_DNA"/>
</dbReference>
<name>A0A5D3YNB2_9BACT</name>
<dbReference type="AlphaFoldDB" id="A0A5D3YNB2"/>
<gene>
    <name evidence="1" type="ORF">LX73_0980</name>
</gene>
<reference evidence="1 2" key="1">
    <citation type="submission" date="2019-07" db="EMBL/GenBank/DDBJ databases">
        <title>Genomic Encyclopedia of Archaeal and Bacterial Type Strains, Phase II (KMG-II): from individual species to whole genera.</title>
        <authorList>
            <person name="Goeker M."/>
        </authorList>
    </citation>
    <scope>NUCLEOTIDE SEQUENCE [LARGE SCALE GENOMIC DNA]</scope>
    <source>
        <strain evidence="1 2">DSM 21935</strain>
    </source>
</reference>
<protein>
    <submittedName>
        <fullName evidence="1">Uncharacterized protein</fullName>
    </submittedName>
</protein>
<dbReference type="RefSeq" id="WP_148898323.1">
    <property type="nucleotide sequence ID" value="NZ_VNHY01000001.1"/>
</dbReference>
<dbReference type="Proteomes" id="UP000324595">
    <property type="component" value="Unassembled WGS sequence"/>
</dbReference>
<organism evidence="1 2">
    <name type="scientific">Fodinibius salinus</name>
    <dbReference type="NCBI Taxonomy" id="860790"/>
    <lineage>
        <taxon>Bacteria</taxon>
        <taxon>Pseudomonadati</taxon>
        <taxon>Balneolota</taxon>
        <taxon>Balneolia</taxon>
        <taxon>Balneolales</taxon>
        <taxon>Balneolaceae</taxon>
        <taxon>Fodinibius</taxon>
    </lineage>
</organism>
<accession>A0A5D3YNB2</accession>